<protein>
    <submittedName>
        <fullName evidence="1">Uncharacterized protein</fullName>
    </submittedName>
</protein>
<sequence length="94" mass="10346">MTARSTATAAAYTLERLDSCWAVEKKQTTLATHATPMAPCILTRRQTNYLDLEGLVAIPRYVRTKRGENGPPHLGCLIMESICSPQLIKRSSVA</sequence>
<proteinExistence type="predicted"/>
<evidence type="ECO:0000313" key="2">
    <source>
        <dbReference type="Proteomes" id="UP000624244"/>
    </source>
</evidence>
<organism evidence="1 2">
    <name type="scientific">Cochliobolus sativus</name>
    <name type="common">Common root rot and spot blotch fungus</name>
    <name type="synonym">Bipolaris sorokiniana</name>
    <dbReference type="NCBI Taxonomy" id="45130"/>
    <lineage>
        <taxon>Eukaryota</taxon>
        <taxon>Fungi</taxon>
        <taxon>Dikarya</taxon>
        <taxon>Ascomycota</taxon>
        <taxon>Pezizomycotina</taxon>
        <taxon>Dothideomycetes</taxon>
        <taxon>Pleosporomycetidae</taxon>
        <taxon>Pleosporales</taxon>
        <taxon>Pleosporineae</taxon>
        <taxon>Pleosporaceae</taxon>
        <taxon>Bipolaris</taxon>
    </lineage>
</organism>
<dbReference type="EMBL" id="WNKQ01000016">
    <property type="protein sequence ID" value="KAF5846361.1"/>
    <property type="molecule type" value="Genomic_DNA"/>
</dbReference>
<comment type="caution">
    <text evidence="1">The sequence shown here is derived from an EMBL/GenBank/DDBJ whole genome shotgun (WGS) entry which is preliminary data.</text>
</comment>
<dbReference type="Proteomes" id="UP000624244">
    <property type="component" value="Unassembled WGS sequence"/>
</dbReference>
<accession>A0A8H6DS18</accession>
<evidence type="ECO:0000313" key="1">
    <source>
        <dbReference type="EMBL" id="KAF5846361.1"/>
    </source>
</evidence>
<gene>
    <name evidence="1" type="ORF">GGP41_003697</name>
</gene>
<reference evidence="1" key="1">
    <citation type="submission" date="2019-11" db="EMBL/GenBank/DDBJ databases">
        <title>Bipolaris sorokiniana Genome sequencing.</title>
        <authorList>
            <person name="Wang H."/>
        </authorList>
    </citation>
    <scope>NUCLEOTIDE SEQUENCE</scope>
</reference>
<dbReference type="AlphaFoldDB" id="A0A8H6DS18"/>
<name>A0A8H6DS18_COCSA</name>